<organism evidence="1 2">
    <name type="scientific">Herbaspirillum frisingense</name>
    <dbReference type="NCBI Taxonomy" id="92645"/>
    <lineage>
        <taxon>Bacteria</taxon>
        <taxon>Pseudomonadati</taxon>
        <taxon>Pseudomonadota</taxon>
        <taxon>Betaproteobacteria</taxon>
        <taxon>Burkholderiales</taxon>
        <taxon>Oxalobacteraceae</taxon>
        <taxon>Herbaspirillum</taxon>
    </lineage>
</organism>
<sequence>MLTYETAGSDGSFCYRLEYSQCDAGWFLESMLVKRGGESILLKRGPKTVYRTEALAIAYGINSCEAIVSSFTLGALSWSEYRNSHGQLP</sequence>
<dbReference type="EMBL" id="JAVDSJ010000002">
    <property type="protein sequence ID" value="MDR6583433.1"/>
    <property type="molecule type" value="Genomic_DNA"/>
</dbReference>
<reference evidence="1 2" key="1">
    <citation type="submission" date="2023-07" db="EMBL/GenBank/DDBJ databases">
        <title>Sorghum-associated microbial communities from plants grown in Nebraska, USA.</title>
        <authorList>
            <person name="Schachtman D."/>
        </authorList>
    </citation>
    <scope>NUCLEOTIDE SEQUENCE [LARGE SCALE GENOMIC DNA]</scope>
    <source>
        <strain evidence="1 2">596</strain>
    </source>
</reference>
<dbReference type="Proteomes" id="UP001260715">
    <property type="component" value="Unassembled WGS sequence"/>
</dbReference>
<comment type="caution">
    <text evidence="1">The sequence shown here is derived from an EMBL/GenBank/DDBJ whole genome shotgun (WGS) entry which is preliminary data.</text>
</comment>
<gene>
    <name evidence="1" type="ORF">J2W50_001631</name>
</gene>
<keyword evidence="2" id="KW-1185">Reference proteome</keyword>
<proteinExistence type="predicted"/>
<protein>
    <submittedName>
        <fullName evidence="1">Uncharacterized protein</fullName>
    </submittedName>
</protein>
<name>A0ABU1PBX4_9BURK</name>
<evidence type="ECO:0000313" key="2">
    <source>
        <dbReference type="Proteomes" id="UP001260715"/>
    </source>
</evidence>
<accession>A0ABU1PBX4</accession>
<evidence type="ECO:0000313" key="1">
    <source>
        <dbReference type="EMBL" id="MDR6583433.1"/>
    </source>
</evidence>